<keyword evidence="5 6" id="KW-0472">Membrane</keyword>
<feature type="transmembrane region" description="Helical" evidence="6">
    <location>
        <begin position="174"/>
        <end position="191"/>
    </location>
</feature>
<evidence type="ECO:0000256" key="4">
    <source>
        <dbReference type="ARBA" id="ARBA00022989"/>
    </source>
</evidence>
<organism evidence="7 8">
    <name type="scientific">Microvenator marinus</name>
    <dbReference type="NCBI Taxonomy" id="2600177"/>
    <lineage>
        <taxon>Bacteria</taxon>
        <taxon>Deltaproteobacteria</taxon>
        <taxon>Bradymonadales</taxon>
        <taxon>Microvenatoraceae</taxon>
        <taxon>Microvenator</taxon>
    </lineage>
</organism>
<dbReference type="OrthoDB" id="9763003at2"/>
<dbReference type="GO" id="GO:0005886">
    <property type="term" value="C:plasma membrane"/>
    <property type="evidence" value="ECO:0007669"/>
    <property type="project" value="UniProtKB-SubCell"/>
</dbReference>
<feature type="transmembrane region" description="Helical" evidence="6">
    <location>
        <begin position="286"/>
        <end position="305"/>
    </location>
</feature>
<keyword evidence="3 6" id="KW-0812">Transmembrane</keyword>
<dbReference type="PANTHER" id="PTHR10010:SF46">
    <property type="entry name" value="SODIUM-DEPENDENT PHOSPHATE TRANSPORT PROTEIN 2B"/>
    <property type="match status" value="1"/>
</dbReference>
<feature type="transmembrane region" description="Helical" evidence="6">
    <location>
        <begin position="245"/>
        <end position="266"/>
    </location>
</feature>
<evidence type="ECO:0000313" key="7">
    <source>
        <dbReference type="EMBL" id="QED29186.1"/>
    </source>
</evidence>
<evidence type="ECO:0000256" key="6">
    <source>
        <dbReference type="SAM" id="Phobius"/>
    </source>
</evidence>
<protein>
    <submittedName>
        <fullName evidence="7">Na/Pi cotransporter family protein</fullName>
    </submittedName>
</protein>
<name>A0A5B8XZT2_9DELT</name>
<evidence type="ECO:0000256" key="2">
    <source>
        <dbReference type="ARBA" id="ARBA00022475"/>
    </source>
</evidence>
<proteinExistence type="predicted"/>
<sequence>MSFESIGLVLGGIGLFLLGMSLMTDGLRFAAGDSLARILHKMTRNRFLGIFTGASMTALVQSSSATTLMTVGLVSAGLISFSNAVGIIFGANIGTTMTSWLVSLIGLKFKVSAFALPVVGVGSIGMLVGKGTWKFVGQAITGFGLLFVGIDFLQSGMTGLTGLFDPTQMHPETFFGRVLLVVVGLMMTVVMQSSSAALASTLTALSTGAITLGAAGALVIGQNVGTTITAMIGAVGGSVPAKRTALAHVMFNAFTGVVAFALLPLFEKFVFEATVSLGGQDPTIQLSAFHTAFNFLGVILLAPFIHQFSRLVERMIPGQKKKFVGGLTSATLTVPAVAVGAVHKALESMLRASTLAMLEHLNGKSSQLEVFETLVQEKAEADAFLMEIARSPLSDEAQAHHIAMMHAEDHLDRLFNVIGSAKFWKQSQRFSHRQQITEALLDALVSASSTDDMDALATHLKGLSSQVAQIRTKSRAEMLQKVSKGKVMDAEEFDDELRYVLDADRCVYHLWRVANYLAQRPDNEEPMQP</sequence>
<evidence type="ECO:0000256" key="3">
    <source>
        <dbReference type="ARBA" id="ARBA00022692"/>
    </source>
</evidence>
<evidence type="ECO:0000256" key="1">
    <source>
        <dbReference type="ARBA" id="ARBA00004651"/>
    </source>
</evidence>
<feature type="transmembrane region" description="Helical" evidence="6">
    <location>
        <begin position="111"/>
        <end position="129"/>
    </location>
</feature>
<dbReference type="GO" id="GO:0044341">
    <property type="term" value="P:sodium-dependent phosphate transport"/>
    <property type="evidence" value="ECO:0007669"/>
    <property type="project" value="InterPro"/>
</dbReference>
<dbReference type="EMBL" id="CP042467">
    <property type="protein sequence ID" value="QED29186.1"/>
    <property type="molecule type" value="Genomic_DNA"/>
</dbReference>
<gene>
    <name evidence="7" type="ORF">FRD01_18455</name>
</gene>
<feature type="transmembrane region" description="Helical" evidence="6">
    <location>
        <begin position="135"/>
        <end position="153"/>
    </location>
</feature>
<dbReference type="KEGG" id="bbae:FRD01_18455"/>
<keyword evidence="4 6" id="KW-1133">Transmembrane helix</keyword>
<dbReference type="NCBIfam" id="NF037997">
    <property type="entry name" value="Na_Pi_symport"/>
    <property type="match status" value="1"/>
</dbReference>
<dbReference type="PANTHER" id="PTHR10010">
    <property type="entry name" value="SOLUTE CARRIER FAMILY 34 SODIUM PHOSPHATE , MEMBER 2-RELATED"/>
    <property type="match status" value="1"/>
</dbReference>
<evidence type="ECO:0000256" key="5">
    <source>
        <dbReference type="ARBA" id="ARBA00023136"/>
    </source>
</evidence>
<evidence type="ECO:0000313" key="8">
    <source>
        <dbReference type="Proteomes" id="UP000321595"/>
    </source>
</evidence>
<keyword evidence="2" id="KW-1003">Cell membrane</keyword>
<reference evidence="7 8" key="1">
    <citation type="submission" date="2019-08" db="EMBL/GenBank/DDBJ databases">
        <authorList>
            <person name="Liang Q."/>
        </authorList>
    </citation>
    <scope>NUCLEOTIDE SEQUENCE [LARGE SCALE GENOMIC DNA]</scope>
    <source>
        <strain evidence="7 8">V1718</strain>
    </source>
</reference>
<keyword evidence="8" id="KW-1185">Reference proteome</keyword>
<comment type="subcellular location">
    <subcellularLocation>
        <location evidence="1">Cell membrane</location>
        <topology evidence="1">Multi-pass membrane protein</topology>
    </subcellularLocation>
</comment>
<dbReference type="InterPro" id="IPR003841">
    <property type="entry name" value="Na/Pi_transpt"/>
</dbReference>
<feature type="transmembrane region" description="Helical" evidence="6">
    <location>
        <begin position="197"/>
        <end position="224"/>
    </location>
</feature>
<feature type="transmembrane region" description="Helical" evidence="6">
    <location>
        <begin position="45"/>
        <end position="62"/>
    </location>
</feature>
<dbReference type="Pfam" id="PF02690">
    <property type="entry name" value="Na_Pi_cotrans"/>
    <property type="match status" value="2"/>
</dbReference>
<dbReference type="Proteomes" id="UP000321595">
    <property type="component" value="Chromosome"/>
</dbReference>
<dbReference type="AlphaFoldDB" id="A0A5B8XZT2"/>
<feature type="transmembrane region" description="Helical" evidence="6">
    <location>
        <begin position="6"/>
        <end position="24"/>
    </location>
</feature>
<dbReference type="GO" id="GO:0005436">
    <property type="term" value="F:sodium:phosphate symporter activity"/>
    <property type="evidence" value="ECO:0007669"/>
    <property type="project" value="InterPro"/>
</dbReference>
<accession>A0A5B8XZT2</accession>